<name>A0A7S3PH99_9STRA</name>
<dbReference type="GO" id="GO:0006635">
    <property type="term" value="P:fatty acid beta-oxidation"/>
    <property type="evidence" value="ECO:0007669"/>
    <property type="project" value="TreeGrafter"/>
</dbReference>
<dbReference type="Gene3D" id="3.90.226.10">
    <property type="entry name" value="2-enoyl-CoA Hydratase, Chain A, domain 1"/>
    <property type="match status" value="1"/>
</dbReference>
<dbReference type="PANTHER" id="PTHR11941:SF169">
    <property type="entry name" value="(7AS)-7A-METHYL-1,5-DIOXO-2,3,5,6,7,7A-HEXAHYDRO-1H-INDENE-CARBOXYL-COA HYDROLASE"/>
    <property type="match status" value="1"/>
</dbReference>
<proteinExistence type="predicted"/>
<dbReference type="EMBL" id="HBIN01010788">
    <property type="protein sequence ID" value="CAE0437825.1"/>
    <property type="molecule type" value="Transcribed_RNA"/>
</dbReference>
<accession>A0A7S3PH99</accession>
<organism evidence="3">
    <name type="scientific">Aplanochytrium stocchinoi</name>
    <dbReference type="NCBI Taxonomy" id="215587"/>
    <lineage>
        <taxon>Eukaryota</taxon>
        <taxon>Sar</taxon>
        <taxon>Stramenopiles</taxon>
        <taxon>Bigyra</taxon>
        <taxon>Labyrinthulomycetes</taxon>
        <taxon>Thraustochytrida</taxon>
        <taxon>Thraustochytriidae</taxon>
        <taxon>Aplanochytrium</taxon>
    </lineage>
</organism>
<dbReference type="AlphaFoldDB" id="A0A7S3PH99"/>
<sequence length="219" mass="23957">MENVRGFSSFEDDLYSIERTQRFLLHIFDMHKPVIACVQGKCLAGGISLAFCCDIVVCTDDCEIGFPPARDFGVLPLNMMMYHSGPQWTKRMLLTGDSISGRDAAKIGLVLKSLSTQEAAEQEAHAIADRMALIPNGLLAANKRSVNLGMELMGVRTMQRLNAGLDARGHLSGTWFTGMNEAAAKAGGLANLFRQRNNQFGKGVAHVDEPDERLLKSNL</sequence>
<evidence type="ECO:0000256" key="2">
    <source>
        <dbReference type="ARBA" id="ARBA00023239"/>
    </source>
</evidence>
<dbReference type="CDD" id="cd06558">
    <property type="entry name" value="crotonase-like"/>
    <property type="match status" value="1"/>
</dbReference>
<keyword evidence="1" id="KW-0443">Lipid metabolism</keyword>
<dbReference type="InterPro" id="IPR029045">
    <property type="entry name" value="ClpP/crotonase-like_dom_sf"/>
</dbReference>
<evidence type="ECO:0000313" key="3">
    <source>
        <dbReference type="EMBL" id="CAE0437825.1"/>
    </source>
</evidence>
<keyword evidence="2" id="KW-0456">Lyase</keyword>
<gene>
    <name evidence="3" type="ORF">ASTO00021_LOCUS8079</name>
</gene>
<protein>
    <submittedName>
        <fullName evidence="3">Uncharacterized protein</fullName>
    </submittedName>
</protein>
<evidence type="ECO:0000256" key="1">
    <source>
        <dbReference type="ARBA" id="ARBA00023098"/>
    </source>
</evidence>
<dbReference type="PANTHER" id="PTHR11941">
    <property type="entry name" value="ENOYL-COA HYDRATASE-RELATED"/>
    <property type="match status" value="1"/>
</dbReference>
<reference evidence="3" key="1">
    <citation type="submission" date="2021-01" db="EMBL/GenBank/DDBJ databases">
        <authorList>
            <person name="Corre E."/>
            <person name="Pelletier E."/>
            <person name="Niang G."/>
            <person name="Scheremetjew M."/>
            <person name="Finn R."/>
            <person name="Kale V."/>
            <person name="Holt S."/>
            <person name="Cochrane G."/>
            <person name="Meng A."/>
            <person name="Brown T."/>
            <person name="Cohen L."/>
        </authorList>
    </citation>
    <scope>NUCLEOTIDE SEQUENCE</scope>
    <source>
        <strain evidence="3">GSBS06</strain>
    </source>
</reference>
<dbReference type="InterPro" id="IPR001753">
    <property type="entry name" value="Enoyl-CoA_hydra/iso"/>
</dbReference>
<dbReference type="Pfam" id="PF00378">
    <property type="entry name" value="ECH_1"/>
    <property type="match status" value="1"/>
</dbReference>
<dbReference type="SUPFAM" id="SSF52096">
    <property type="entry name" value="ClpP/crotonase"/>
    <property type="match status" value="1"/>
</dbReference>
<dbReference type="GO" id="GO:0016829">
    <property type="term" value="F:lyase activity"/>
    <property type="evidence" value="ECO:0007669"/>
    <property type="project" value="UniProtKB-KW"/>
</dbReference>